<evidence type="ECO:0000259" key="5">
    <source>
        <dbReference type="Pfam" id="PF03372"/>
    </source>
</evidence>
<keyword evidence="7" id="KW-1185">Reference proteome</keyword>
<reference evidence="6" key="1">
    <citation type="submission" date="2022-07" db="EMBL/GenBank/DDBJ databases">
        <title>Phylogenomic reconstructions and comparative analyses of Kickxellomycotina fungi.</title>
        <authorList>
            <person name="Reynolds N.K."/>
            <person name="Stajich J.E."/>
            <person name="Barry K."/>
            <person name="Grigoriev I.V."/>
            <person name="Crous P."/>
            <person name="Smith M.E."/>
        </authorList>
    </citation>
    <scope>NUCLEOTIDE SEQUENCE</scope>
    <source>
        <strain evidence="6">RSA 1196</strain>
    </source>
</reference>
<dbReference type="EC" id="3.1.4.12" evidence="2"/>
<feature type="domain" description="Endonuclease/exonuclease/phosphatase" evidence="5">
    <location>
        <begin position="34"/>
        <end position="320"/>
    </location>
</feature>
<dbReference type="PANTHER" id="PTHR16320:SF1">
    <property type="entry name" value="SPHINGOMYELINASE DDB_G0288017"/>
    <property type="match status" value="1"/>
</dbReference>
<dbReference type="InterPro" id="IPR017766">
    <property type="entry name" value="Sphingomyelinase/PLipase_C"/>
</dbReference>
<name>A0A9W8AS09_9FUNG</name>
<evidence type="ECO:0000256" key="4">
    <source>
        <dbReference type="SAM" id="MobiDB-lite"/>
    </source>
</evidence>
<dbReference type="OrthoDB" id="40902at2759"/>
<dbReference type="GO" id="GO:0005737">
    <property type="term" value="C:cytoplasm"/>
    <property type="evidence" value="ECO:0007669"/>
    <property type="project" value="TreeGrafter"/>
</dbReference>
<dbReference type="InterPro" id="IPR036691">
    <property type="entry name" value="Endo/exonu/phosph_ase_sf"/>
</dbReference>
<keyword evidence="3" id="KW-0378">Hydrolase</keyword>
<dbReference type="GO" id="GO:0005576">
    <property type="term" value="C:extracellular region"/>
    <property type="evidence" value="ECO:0007669"/>
    <property type="project" value="InterPro"/>
</dbReference>
<dbReference type="InterPro" id="IPR005135">
    <property type="entry name" value="Endo/exonuclease/phosphatase"/>
</dbReference>
<dbReference type="PANTHER" id="PTHR16320">
    <property type="entry name" value="SPHINGOMYELINASE FAMILY MEMBER"/>
    <property type="match status" value="1"/>
</dbReference>
<dbReference type="AlphaFoldDB" id="A0A9W8AS09"/>
<evidence type="ECO:0000256" key="2">
    <source>
        <dbReference type="ARBA" id="ARBA00012369"/>
    </source>
</evidence>
<protein>
    <recommendedName>
        <fullName evidence="2">sphingomyelin phosphodiesterase</fullName>
        <ecNumber evidence="2">3.1.4.12</ecNumber>
    </recommendedName>
</protein>
<dbReference type="Pfam" id="PF03372">
    <property type="entry name" value="Exo_endo_phos"/>
    <property type="match status" value="1"/>
</dbReference>
<comment type="similarity">
    <text evidence="1">Belongs to the neutral sphingomyelinase family.</text>
</comment>
<evidence type="ECO:0000256" key="1">
    <source>
        <dbReference type="ARBA" id="ARBA00006335"/>
    </source>
</evidence>
<gene>
    <name evidence="6" type="ORF">IWQ62_001587</name>
</gene>
<evidence type="ECO:0000313" key="7">
    <source>
        <dbReference type="Proteomes" id="UP001150925"/>
    </source>
</evidence>
<organism evidence="6 7">
    <name type="scientific">Dispira parvispora</name>
    <dbReference type="NCBI Taxonomy" id="1520584"/>
    <lineage>
        <taxon>Eukaryota</taxon>
        <taxon>Fungi</taxon>
        <taxon>Fungi incertae sedis</taxon>
        <taxon>Zoopagomycota</taxon>
        <taxon>Kickxellomycotina</taxon>
        <taxon>Dimargaritomycetes</taxon>
        <taxon>Dimargaritales</taxon>
        <taxon>Dimargaritaceae</taxon>
        <taxon>Dispira</taxon>
    </lineage>
</organism>
<dbReference type="CDD" id="cd09078">
    <property type="entry name" value="nSMase"/>
    <property type="match status" value="1"/>
</dbReference>
<evidence type="ECO:0000256" key="3">
    <source>
        <dbReference type="ARBA" id="ARBA00022801"/>
    </source>
</evidence>
<sequence>MGSSTASSYPLVRILTLNLFMRPPGIKTNASDYKDARLDYVIKHVLPQYDVISFQELFSFMNSRVDHLLRAARAAGFGHFFRSKPKSVLDFSIDGGLLTISRFPIMETDSVTYPRGKYSDWMAAKGALYTKIELSNRSHLHLFTTHTQASYEQVVLVDCPTAMIRRTQFQILHDFVVRKTRDTPVDEPIIIQGDLNVNARVDGKISSNAKDSRSSEEYDIMMGILRGEPTTSANSRSPLTLSPTPPSRENHASNRPPAIHFRDILYDTLGYHPVTFGDIVLDHSGVPKPRDCVLSAGPCSTSCQRLDYILWGTKSANVGNGVQAQDSPFSDSSQSFKAVPIRTYVAPIYIDDGMKGSGNCPVTQISDHYGVACEVQLKD</sequence>
<dbReference type="SUPFAM" id="SSF56219">
    <property type="entry name" value="DNase I-like"/>
    <property type="match status" value="1"/>
</dbReference>
<dbReference type="GO" id="GO:0004767">
    <property type="term" value="F:sphingomyelin phosphodiesterase activity"/>
    <property type="evidence" value="ECO:0007669"/>
    <property type="project" value="UniProtKB-EC"/>
</dbReference>
<dbReference type="Gene3D" id="3.60.10.10">
    <property type="entry name" value="Endonuclease/exonuclease/phosphatase"/>
    <property type="match status" value="1"/>
</dbReference>
<proteinExistence type="inferred from homology"/>
<accession>A0A9W8AS09</accession>
<dbReference type="Proteomes" id="UP001150925">
    <property type="component" value="Unassembled WGS sequence"/>
</dbReference>
<evidence type="ECO:0000313" key="6">
    <source>
        <dbReference type="EMBL" id="KAJ1967863.1"/>
    </source>
</evidence>
<feature type="region of interest" description="Disordered" evidence="4">
    <location>
        <begin position="228"/>
        <end position="256"/>
    </location>
</feature>
<dbReference type="EMBL" id="JANBPY010000270">
    <property type="protein sequence ID" value="KAJ1967863.1"/>
    <property type="molecule type" value="Genomic_DNA"/>
</dbReference>
<comment type="caution">
    <text evidence="6">The sequence shown here is derived from an EMBL/GenBank/DDBJ whole genome shotgun (WGS) entry which is preliminary data.</text>
</comment>
<dbReference type="InterPro" id="IPR038772">
    <property type="entry name" value="Sph/SMPD2-like"/>
</dbReference>